<accession>A0A2Y8ZRV0</accession>
<protein>
    <submittedName>
        <fullName evidence="1">NAD(P)-dependent dehydrogenase, short-chain alcohol dehydrogenase family</fullName>
    </submittedName>
</protein>
<dbReference type="InterPro" id="IPR002347">
    <property type="entry name" value="SDR_fam"/>
</dbReference>
<dbReference type="OrthoDB" id="9785826at2"/>
<evidence type="ECO:0000313" key="2">
    <source>
        <dbReference type="Proteomes" id="UP000250028"/>
    </source>
</evidence>
<dbReference type="Pfam" id="PF00106">
    <property type="entry name" value="adh_short"/>
    <property type="match status" value="1"/>
</dbReference>
<sequence length="228" mass="24344">MNAKKALVVGASRSLGAAVVRELSDHGWEVTGTVRGDRRTELHNLADEPGRTIHIVRLDVTDDAQIDQLREHFASSELDLLFVNAGVTDPDVPAGQVPADVFSTVLVTNALAPLHVIERLADRVSDTGTIGVMSSRQGSIGMNTRGGHEVYRASKSALNQLMRSYATRAPQGVTLLLMHPGWVQTQLGGDGASLTVAESAHGVVEVMLAHAHDGGLQFLDYEGNPVAW</sequence>
<dbReference type="PANTHER" id="PTHR45458">
    <property type="entry name" value="SHORT-CHAIN DEHYDROGENASE/REDUCTASE SDR"/>
    <property type="match status" value="1"/>
</dbReference>
<dbReference type="RefSeq" id="WP_109685342.1">
    <property type="nucleotide sequence ID" value="NZ_QGDN01000001.1"/>
</dbReference>
<dbReference type="SUPFAM" id="SSF51735">
    <property type="entry name" value="NAD(P)-binding Rossmann-fold domains"/>
    <property type="match status" value="1"/>
</dbReference>
<name>A0A2Y8ZRV0_9MICO</name>
<dbReference type="InterPro" id="IPR036291">
    <property type="entry name" value="NAD(P)-bd_dom_sf"/>
</dbReference>
<evidence type="ECO:0000313" key="1">
    <source>
        <dbReference type="EMBL" id="SSA34615.1"/>
    </source>
</evidence>
<dbReference type="GO" id="GO:0016616">
    <property type="term" value="F:oxidoreductase activity, acting on the CH-OH group of donors, NAD or NADP as acceptor"/>
    <property type="evidence" value="ECO:0007669"/>
    <property type="project" value="TreeGrafter"/>
</dbReference>
<dbReference type="PRINTS" id="PR00081">
    <property type="entry name" value="GDHRDH"/>
</dbReference>
<dbReference type="Gene3D" id="3.40.50.720">
    <property type="entry name" value="NAD(P)-binding Rossmann-like Domain"/>
    <property type="match status" value="1"/>
</dbReference>
<organism evidence="1 2">
    <name type="scientific">Branchiibius hedensis</name>
    <dbReference type="NCBI Taxonomy" id="672460"/>
    <lineage>
        <taxon>Bacteria</taxon>
        <taxon>Bacillati</taxon>
        <taxon>Actinomycetota</taxon>
        <taxon>Actinomycetes</taxon>
        <taxon>Micrococcales</taxon>
        <taxon>Dermacoccaceae</taxon>
        <taxon>Branchiibius</taxon>
    </lineage>
</organism>
<dbReference type="EMBL" id="UESZ01000001">
    <property type="protein sequence ID" value="SSA34615.1"/>
    <property type="molecule type" value="Genomic_DNA"/>
</dbReference>
<dbReference type="PANTHER" id="PTHR45458:SF1">
    <property type="entry name" value="SHORT CHAIN DEHYDROGENASE"/>
    <property type="match status" value="1"/>
</dbReference>
<keyword evidence="2" id="KW-1185">Reference proteome</keyword>
<dbReference type="InterPro" id="IPR052184">
    <property type="entry name" value="SDR_enzymes"/>
</dbReference>
<dbReference type="Proteomes" id="UP000250028">
    <property type="component" value="Unassembled WGS sequence"/>
</dbReference>
<dbReference type="AlphaFoldDB" id="A0A2Y8ZRV0"/>
<proteinExistence type="predicted"/>
<reference evidence="2" key="1">
    <citation type="submission" date="2016-10" db="EMBL/GenBank/DDBJ databases">
        <authorList>
            <person name="Varghese N."/>
            <person name="Submissions S."/>
        </authorList>
    </citation>
    <scope>NUCLEOTIDE SEQUENCE [LARGE SCALE GENOMIC DNA]</scope>
    <source>
        <strain evidence="2">DSM 22951</strain>
    </source>
</reference>
<gene>
    <name evidence="1" type="ORF">SAMN04489750_1940</name>
</gene>